<dbReference type="InterPro" id="IPR036683">
    <property type="entry name" value="CO_DH_flav_C_dom_sf"/>
</dbReference>
<dbReference type="InterPro" id="IPR051312">
    <property type="entry name" value="Diverse_Substr_Oxidored"/>
</dbReference>
<dbReference type="Gene3D" id="3.30.390.50">
    <property type="entry name" value="CO dehydrogenase flavoprotein, C-terminal domain"/>
    <property type="match status" value="1"/>
</dbReference>
<dbReference type="Proteomes" id="UP000824002">
    <property type="component" value="Unassembled WGS sequence"/>
</dbReference>
<organism evidence="4 5">
    <name type="scientific">Candidatus Merdivicinus excrementipullorum</name>
    <dbReference type="NCBI Taxonomy" id="2840867"/>
    <lineage>
        <taxon>Bacteria</taxon>
        <taxon>Bacillati</taxon>
        <taxon>Bacillota</taxon>
        <taxon>Clostridia</taxon>
        <taxon>Eubacteriales</taxon>
        <taxon>Oscillospiraceae</taxon>
        <taxon>Oscillospiraceae incertae sedis</taxon>
        <taxon>Candidatus Merdivicinus</taxon>
    </lineage>
</organism>
<name>A0A9D1K1D2_9FIRM</name>
<dbReference type="PANTHER" id="PTHR42659:SF9">
    <property type="entry name" value="XANTHINE DEHYDROGENASE FAD-BINDING SUBUNIT XDHB-RELATED"/>
    <property type="match status" value="1"/>
</dbReference>
<dbReference type="PROSITE" id="PS51387">
    <property type="entry name" value="FAD_PCMH"/>
    <property type="match status" value="1"/>
</dbReference>
<dbReference type="SMART" id="SM01092">
    <property type="entry name" value="CO_deh_flav_C"/>
    <property type="match status" value="1"/>
</dbReference>
<dbReference type="EMBL" id="DVJP01000061">
    <property type="protein sequence ID" value="HIS76988.1"/>
    <property type="molecule type" value="Genomic_DNA"/>
</dbReference>
<keyword evidence="2" id="KW-0560">Oxidoreductase</keyword>
<protein>
    <submittedName>
        <fullName evidence="4">FAD binding domain-containing protein</fullName>
    </submittedName>
</protein>
<evidence type="ECO:0000313" key="4">
    <source>
        <dbReference type="EMBL" id="HIS76988.1"/>
    </source>
</evidence>
<dbReference type="Gene3D" id="3.30.465.10">
    <property type="match status" value="1"/>
</dbReference>
<evidence type="ECO:0000256" key="1">
    <source>
        <dbReference type="ARBA" id="ARBA00022630"/>
    </source>
</evidence>
<sequence length="255" mass="27879">MFTAQQYVKASSLEEAYALNQKKSSAVLGGGCWMKMGKRRIGALIDLSGLGLDAIEETEDSFVLGAMVTLRQLETDERLKEAFGTGFADMTRHIVGVQFRNCATLGGSLYSRFGFSDVLTWLLALDCDVELAGAGVMPLAQYAAMPYDRDILARVIVRKTGRKAVYESFRNTETDIPVLTCAASTLKGDLRLVIGGRPMRALTVEGLALSDPMETVAEKARSLPFGSNMRASAEYRRHLAGVLAKRAVNRLREVE</sequence>
<dbReference type="InterPro" id="IPR016166">
    <property type="entry name" value="FAD-bd_PCMH"/>
</dbReference>
<dbReference type="InterPro" id="IPR016169">
    <property type="entry name" value="FAD-bd_PCMH_sub2"/>
</dbReference>
<dbReference type="SUPFAM" id="SSF56176">
    <property type="entry name" value="FAD-binding/transporter-associated domain-like"/>
    <property type="match status" value="1"/>
</dbReference>
<dbReference type="AlphaFoldDB" id="A0A9D1K1D2"/>
<reference evidence="4" key="2">
    <citation type="journal article" date="2021" name="PeerJ">
        <title>Extensive microbial diversity within the chicken gut microbiome revealed by metagenomics and culture.</title>
        <authorList>
            <person name="Gilroy R."/>
            <person name="Ravi A."/>
            <person name="Getino M."/>
            <person name="Pursley I."/>
            <person name="Horton D.L."/>
            <person name="Alikhan N.F."/>
            <person name="Baker D."/>
            <person name="Gharbi K."/>
            <person name="Hall N."/>
            <person name="Watson M."/>
            <person name="Adriaenssens E.M."/>
            <person name="Foster-Nyarko E."/>
            <person name="Jarju S."/>
            <person name="Secka A."/>
            <person name="Antonio M."/>
            <person name="Oren A."/>
            <person name="Chaudhuri R.R."/>
            <person name="La Ragione R."/>
            <person name="Hildebrand F."/>
            <person name="Pallen M.J."/>
        </authorList>
    </citation>
    <scope>NUCLEOTIDE SEQUENCE</scope>
    <source>
        <strain evidence="4">CHK199-13235</strain>
    </source>
</reference>
<dbReference type="SUPFAM" id="SSF55447">
    <property type="entry name" value="CO dehydrogenase flavoprotein C-terminal domain-like"/>
    <property type="match status" value="1"/>
</dbReference>
<gene>
    <name evidence="4" type="ORF">IAB51_09300</name>
</gene>
<dbReference type="InterPro" id="IPR036318">
    <property type="entry name" value="FAD-bd_PCMH-like_sf"/>
</dbReference>
<dbReference type="GO" id="GO:0071949">
    <property type="term" value="F:FAD binding"/>
    <property type="evidence" value="ECO:0007669"/>
    <property type="project" value="InterPro"/>
</dbReference>
<reference evidence="4" key="1">
    <citation type="submission" date="2020-10" db="EMBL/GenBank/DDBJ databases">
        <authorList>
            <person name="Gilroy R."/>
        </authorList>
    </citation>
    <scope>NUCLEOTIDE SEQUENCE</scope>
    <source>
        <strain evidence="4">CHK199-13235</strain>
    </source>
</reference>
<dbReference type="InterPro" id="IPR002346">
    <property type="entry name" value="Mopterin_DH_FAD-bd"/>
</dbReference>
<proteinExistence type="predicted"/>
<feature type="domain" description="FAD-binding PCMH-type" evidence="3">
    <location>
        <begin position="1"/>
        <end position="162"/>
    </location>
</feature>
<keyword evidence="1" id="KW-0285">Flavoprotein</keyword>
<evidence type="ECO:0000259" key="3">
    <source>
        <dbReference type="PROSITE" id="PS51387"/>
    </source>
</evidence>
<accession>A0A9D1K1D2</accession>
<dbReference type="InterPro" id="IPR005107">
    <property type="entry name" value="CO_DH_flav_C"/>
</dbReference>
<dbReference type="GO" id="GO:0016491">
    <property type="term" value="F:oxidoreductase activity"/>
    <property type="evidence" value="ECO:0007669"/>
    <property type="project" value="UniProtKB-KW"/>
</dbReference>
<comment type="caution">
    <text evidence="4">The sequence shown here is derived from an EMBL/GenBank/DDBJ whole genome shotgun (WGS) entry which is preliminary data.</text>
</comment>
<evidence type="ECO:0000256" key="2">
    <source>
        <dbReference type="ARBA" id="ARBA00023002"/>
    </source>
</evidence>
<evidence type="ECO:0000313" key="5">
    <source>
        <dbReference type="Proteomes" id="UP000824002"/>
    </source>
</evidence>
<dbReference type="Pfam" id="PF00941">
    <property type="entry name" value="FAD_binding_5"/>
    <property type="match status" value="1"/>
</dbReference>
<dbReference type="PANTHER" id="PTHR42659">
    <property type="entry name" value="XANTHINE DEHYDROGENASE SUBUNIT C-RELATED"/>
    <property type="match status" value="1"/>
</dbReference>